<evidence type="ECO:0000313" key="10">
    <source>
        <dbReference type="Proteomes" id="UP001059617"/>
    </source>
</evidence>
<dbReference type="CDD" id="cd07805">
    <property type="entry name" value="ASKHA_NBD_FGGY_CvXK-like"/>
    <property type="match status" value="1"/>
</dbReference>
<dbReference type="InterPro" id="IPR018484">
    <property type="entry name" value="FGGY_N"/>
</dbReference>
<name>A0ABY5WDI1_9ACTN</name>
<dbReference type="InterPro" id="IPR043129">
    <property type="entry name" value="ATPase_NBD"/>
</dbReference>
<proteinExistence type="inferred from homology"/>
<dbReference type="SUPFAM" id="SSF53067">
    <property type="entry name" value="Actin-like ATPase domain"/>
    <property type="match status" value="2"/>
</dbReference>
<dbReference type="InterPro" id="IPR018483">
    <property type="entry name" value="Carb_kinase_FGGY_CS"/>
</dbReference>
<reference evidence="9" key="1">
    <citation type="submission" date="2021-04" db="EMBL/GenBank/DDBJ databases">
        <authorList>
            <person name="Hartkoorn R.C."/>
            <person name="Beaudoing E."/>
            <person name="Hot D."/>
        </authorList>
    </citation>
    <scope>NUCLEOTIDE SEQUENCE</scope>
    <source>
        <strain evidence="9">NRRL B-16292</strain>
    </source>
</reference>
<dbReference type="EMBL" id="CP073720">
    <property type="protein sequence ID" value="UWP86878.1"/>
    <property type="molecule type" value="Genomic_DNA"/>
</dbReference>
<dbReference type="Pfam" id="PF00370">
    <property type="entry name" value="FGGY_N"/>
    <property type="match status" value="1"/>
</dbReference>
<dbReference type="Pfam" id="PF02782">
    <property type="entry name" value="FGGY_C"/>
    <property type="match status" value="1"/>
</dbReference>
<feature type="domain" description="Carbohydrate kinase FGGY C-terminal" evidence="8">
    <location>
        <begin position="261"/>
        <end position="446"/>
    </location>
</feature>
<dbReference type="PANTHER" id="PTHR43095:SF5">
    <property type="entry name" value="XYLULOSE KINASE"/>
    <property type="match status" value="1"/>
</dbReference>
<evidence type="ECO:0000256" key="2">
    <source>
        <dbReference type="ARBA" id="ARBA00022629"/>
    </source>
</evidence>
<dbReference type="PIRSF" id="PIRSF000538">
    <property type="entry name" value="GlpK"/>
    <property type="match status" value="1"/>
</dbReference>
<keyword evidence="2" id="KW-0119">Carbohydrate metabolism</keyword>
<accession>A0ABY5WDI1</accession>
<dbReference type="Proteomes" id="UP001059617">
    <property type="component" value="Chromosome"/>
</dbReference>
<protein>
    <submittedName>
        <fullName evidence="9">FGGY family carbohydrate kinase</fullName>
    </submittedName>
</protein>
<evidence type="ECO:0000259" key="7">
    <source>
        <dbReference type="Pfam" id="PF00370"/>
    </source>
</evidence>
<dbReference type="InterPro" id="IPR018485">
    <property type="entry name" value="FGGY_C"/>
</dbReference>
<reference evidence="9" key="2">
    <citation type="submission" date="2022-09" db="EMBL/GenBank/DDBJ databases">
        <title>Biosynthetic gene clusters of Dactylosporangioum fulvum.</title>
        <authorList>
            <person name="Caradec T."/>
        </authorList>
    </citation>
    <scope>NUCLEOTIDE SEQUENCE</scope>
    <source>
        <strain evidence="9">NRRL B-16292</strain>
    </source>
</reference>
<organism evidence="9 10">
    <name type="scientific">Dactylosporangium fulvum</name>
    <dbReference type="NCBI Taxonomy" id="53359"/>
    <lineage>
        <taxon>Bacteria</taxon>
        <taxon>Bacillati</taxon>
        <taxon>Actinomycetota</taxon>
        <taxon>Actinomycetes</taxon>
        <taxon>Micromonosporales</taxon>
        <taxon>Micromonosporaceae</taxon>
        <taxon>Dactylosporangium</taxon>
    </lineage>
</organism>
<dbReference type="GO" id="GO:0016301">
    <property type="term" value="F:kinase activity"/>
    <property type="evidence" value="ECO:0007669"/>
    <property type="project" value="UniProtKB-KW"/>
</dbReference>
<dbReference type="PROSITE" id="PS00445">
    <property type="entry name" value="FGGY_KINASES_2"/>
    <property type="match status" value="1"/>
</dbReference>
<gene>
    <name evidence="9" type="ORF">Dfulv_22595</name>
</gene>
<evidence type="ECO:0000256" key="6">
    <source>
        <dbReference type="SAM" id="MobiDB-lite"/>
    </source>
</evidence>
<feature type="domain" description="Carbohydrate kinase FGGY N-terminal" evidence="7">
    <location>
        <begin position="8"/>
        <end position="252"/>
    </location>
</feature>
<sequence>MTGPSEAALAFDLGTGGCKAALVDLDARVAGTAFVPYPTSYPAPGRHEQRPADWWDALGRSARELLAADAGRHRVVAVGLSGHSLAMVPVDADGTTLLETVPIWSDIRGEDAAAAYFAGTDETAWYRRTGNGFPRGMYTVFKAAWLRAEHPDVAARTAHVLGSKDWVNARLTGVRRTDPSYASGSGAYDLATRRMIPGVSAALRVPAGWWPPIVPSAGVVGRVSAEASAATGIPAGTPVVAGGVDNACMALGAGLDRPGEAYISLGSSNWVTVAGAEPVLDDVTRPFVFDHVLPGLYISALSTFGGGSSLTWLAGMLGRADDLDALLDEAAAAPVGARGLTCVPTLAGGTVAEGGPAVRGALLGLDLGHTHGDLARAVVEGIGFSLADAAHTMLAAVPAAPELTATGGGARGGLMLQVLADLIGRPVSRPDAAQHGAALGAAALALLGTGAWTGTGPLRAAHRAALRADPRPELAAAYDQPRARFAAARAATRAHAARSSPGDHRTTP</sequence>
<dbReference type="RefSeq" id="WP_259866494.1">
    <property type="nucleotide sequence ID" value="NZ_CP073720.1"/>
</dbReference>
<evidence type="ECO:0000256" key="3">
    <source>
        <dbReference type="ARBA" id="ARBA00022679"/>
    </source>
</evidence>
<dbReference type="InterPro" id="IPR050406">
    <property type="entry name" value="FGGY_Carb_Kinase"/>
</dbReference>
<evidence type="ECO:0000256" key="4">
    <source>
        <dbReference type="ARBA" id="ARBA00022777"/>
    </source>
</evidence>
<evidence type="ECO:0000259" key="8">
    <source>
        <dbReference type="Pfam" id="PF02782"/>
    </source>
</evidence>
<feature type="compositionally biased region" description="Low complexity" evidence="6">
    <location>
        <begin position="486"/>
        <end position="498"/>
    </location>
</feature>
<dbReference type="InterPro" id="IPR000577">
    <property type="entry name" value="Carb_kinase_FGGY"/>
</dbReference>
<dbReference type="PANTHER" id="PTHR43095">
    <property type="entry name" value="SUGAR KINASE"/>
    <property type="match status" value="1"/>
</dbReference>
<keyword evidence="10" id="KW-1185">Reference proteome</keyword>
<evidence type="ECO:0000256" key="5">
    <source>
        <dbReference type="RuleBase" id="RU003733"/>
    </source>
</evidence>
<feature type="region of interest" description="Disordered" evidence="6">
    <location>
        <begin position="486"/>
        <end position="508"/>
    </location>
</feature>
<keyword evidence="3 5" id="KW-0808">Transferase</keyword>
<comment type="similarity">
    <text evidence="1 5">Belongs to the FGGY kinase family.</text>
</comment>
<evidence type="ECO:0000313" key="9">
    <source>
        <dbReference type="EMBL" id="UWP86878.1"/>
    </source>
</evidence>
<dbReference type="Gene3D" id="3.30.420.40">
    <property type="match status" value="2"/>
</dbReference>
<keyword evidence="4 5" id="KW-0418">Kinase</keyword>
<evidence type="ECO:0000256" key="1">
    <source>
        <dbReference type="ARBA" id="ARBA00009156"/>
    </source>
</evidence>
<keyword evidence="2" id="KW-0859">Xylose metabolism</keyword>